<evidence type="ECO:0000313" key="4">
    <source>
        <dbReference type="EMBL" id="MYL98472.1"/>
    </source>
</evidence>
<dbReference type="InterPro" id="IPR032466">
    <property type="entry name" value="Metal_Hydrolase"/>
</dbReference>
<dbReference type="Gene3D" id="2.30.40.10">
    <property type="entry name" value="Urease, subunit C, domain 1"/>
    <property type="match status" value="1"/>
</dbReference>
<feature type="domain" description="Amidohydrolase-related" evidence="3">
    <location>
        <begin position="79"/>
        <end position="440"/>
    </location>
</feature>
<evidence type="ECO:0000256" key="2">
    <source>
        <dbReference type="ARBA" id="ARBA00022801"/>
    </source>
</evidence>
<dbReference type="InterPro" id="IPR006680">
    <property type="entry name" value="Amidohydro-rel"/>
</dbReference>
<gene>
    <name evidence="4" type="ORF">GR702_11920</name>
</gene>
<keyword evidence="5" id="KW-1185">Reference proteome</keyword>
<organism evidence="4 5">
    <name type="scientific">Novosphingobium silvae</name>
    <dbReference type="NCBI Taxonomy" id="2692619"/>
    <lineage>
        <taxon>Bacteria</taxon>
        <taxon>Pseudomonadati</taxon>
        <taxon>Pseudomonadota</taxon>
        <taxon>Alphaproteobacteria</taxon>
        <taxon>Sphingomonadales</taxon>
        <taxon>Sphingomonadaceae</taxon>
        <taxon>Novosphingobium</taxon>
    </lineage>
</organism>
<dbReference type="SUPFAM" id="SSF51556">
    <property type="entry name" value="Metallo-dependent hydrolases"/>
    <property type="match status" value="1"/>
</dbReference>
<proteinExistence type="inferred from homology"/>
<dbReference type="RefSeq" id="WP_160986116.1">
    <property type="nucleotide sequence ID" value="NZ_WVTD01000008.1"/>
</dbReference>
<protein>
    <submittedName>
        <fullName evidence="4">Amidohydrolase family protein</fullName>
    </submittedName>
</protein>
<evidence type="ECO:0000259" key="3">
    <source>
        <dbReference type="Pfam" id="PF01979"/>
    </source>
</evidence>
<dbReference type="EMBL" id="WVTD01000008">
    <property type="protein sequence ID" value="MYL98472.1"/>
    <property type="molecule type" value="Genomic_DNA"/>
</dbReference>
<sequence>MSGQPASALPVPGPAPVPIPVPVDLLIRNAWIVTMDASRRIFRDGALAVVGDRIHAVGPSAEVEAMVRAREVLDGSRFVLTPGFVNCHVHITGEPITRGAVPDDADWETNVMGWLIPTYQAQTPEEERLSARFAALEMLRSGTTCFIEAGTILDLGAVHDGLAETGIRGRIGQWAQDRAFDPAEDQAALTAAAIDTLQREVERYSGAGDPLLAAWPALVGHVTATDELWRAATQLAREHGAGVTAHMSPDPQDPAFFLAATGRRPIAHLAEIGALGPQLSLTHAIFLDQAEVDLLASSGTHVTHCPMTAMKGAYGASHSGLFPEMAAAGVPIQLGTDGNNNGNSADMMRAMYVTAGLFKDSRRDSSLFSAYEVLECATLNGAAGAQMSHLIGSLEPGKKADFVAHDRNRPEWTPLLNPVNQLVWSADGRGVHSVWVDGRRLIDSYRSTTIDEDAIIADVERTAPLVLARAGKTVPSRWPVL</sequence>
<comment type="caution">
    <text evidence="4">The sequence shown here is derived from an EMBL/GenBank/DDBJ whole genome shotgun (WGS) entry which is preliminary data.</text>
</comment>
<reference evidence="4 5" key="1">
    <citation type="submission" date="2019-12" db="EMBL/GenBank/DDBJ databases">
        <authorList>
            <person name="Feng G."/>
            <person name="Zhu H."/>
        </authorList>
    </citation>
    <scope>NUCLEOTIDE SEQUENCE [LARGE SCALE GENOMIC DNA]</scope>
    <source>
        <strain evidence="4 5">FGD1</strain>
    </source>
</reference>
<comment type="similarity">
    <text evidence="1">Belongs to the metallo-dependent hydrolases superfamily. ATZ/TRZ family.</text>
</comment>
<dbReference type="GO" id="GO:0016810">
    <property type="term" value="F:hydrolase activity, acting on carbon-nitrogen (but not peptide) bonds"/>
    <property type="evidence" value="ECO:0007669"/>
    <property type="project" value="InterPro"/>
</dbReference>
<evidence type="ECO:0000256" key="1">
    <source>
        <dbReference type="ARBA" id="ARBA00006745"/>
    </source>
</evidence>
<name>A0A7X4GH21_9SPHN</name>
<dbReference type="Proteomes" id="UP000465810">
    <property type="component" value="Unassembled WGS sequence"/>
</dbReference>
<dbReference type="PANTHER" id="PTHR43794:SF11">
    <property type="entry name" value="AMIDOHYDROLASE-RELATED DOMAIN-CONTAINING PROTEIN"/>
    <property type="match status" value="1"/>
</dbReference>
<dbReference type="SUPFAM" id="SSF51338">
    <property type="entry name" value="Composite domain of metallo-dependent hydrolases"/>
    <property type="match status" value="1"/>
</dbReference>
<dbReference type="AlphaFoldDB" id="A0A7X4GH21"/>
<dbReference type="PANTHER" id="PTHR43794">
    <property type="entry name" value="AMINOHYDROLASE SSNA-RELATED"/>
    <property type="match status" value="1"/>
</dbReference>
<evidence type="ECO:0000313" key="5">
    <source>
        <dbReference type="Proteomes" id="UP000465810"/>
    </source>
</evidence>
<dbReference type="InterPro" id="IPR011059">
    <property type="entry name" value="Metal-dep_hydrolase_composite"/>
</dbReference>
<dbReference type="Pfam" id="PF01979">
    <property type="entry name" value="Amidohydro_1"/>
    <property type="match status" value="1"/>
</dbReference>
<dbReference type="InterPro" id="IPR050287">
    <property type="entry name" value="MTA/SAH_deaminase"/>
</dbReference>
<dbReference type="Gene3D" id="3.20.20.140">
    <property type="entry name" value="Metal-dependent hydrolases"/>
    <property type="match status" value="1"/>
</dbReference>
<accession>A0A7X4GH21</accession>
<keyword evidence="2 4" id="KW-0378">Hydrolase</keyword>